<dbReference type="SUPFAM" id="SSF53067">
    <property type="entry name" value="Actin-like ATPase domain"/>
    <property type="match status" value="1"/>
</dbReference>
<evidence type="ECO:0000313" key="3">
    <source>
        <dbReference type="Proteomes" id="UP000267798"/>
    </source>
</evidence>
<proteinExistence type="inferred from homology"/>
<evidence type="ECO:0000256" key="1">
    <source>
        <dbReference type="ARBA" id="ARBA00006479"/>
    </source>
</evidence>
<comment type="similarity">
    <text evidence="1">Belongs to the ROK (NagC/XylR) family.</text>
</comment>
<reference evidence="2 3" key="1">
    <citation type="submission" date="2018-09" db="EMBL/GenBank/DDBJ databases">
        <title>Paenibacillus aracenensis nov. sp. isolated from a cave in southern Spain.</title>
        <authorList>
            <person name="Jurado V."/>
            <person name="Gutierrez-Patricio S."/>
            <person name="Gonzalez-Pimentel J.L."/>
            <person name="Miller A.Z."/>
            <person name="Laiz L."/>
            <person name="Saiz-Jimenez C."/>
        </authorList>
    </citation>
    <scope>NUCLEOTIDE SEQUENCE [LARGE SCALE GENOMIC DNA]</scope>
    <source>
        <strain evidence="2 3">JCM 19203</strain>
    </source>
</reference>
<dbReference type="AlphaFoldDB" id="A0A3A6PUL1"/>
<dbReference type="Pfam" id="PF00480">
    <property type="entry name" value="ROK"/>
    <property type="match status" value="1"/>
</dbReference>
<dbReference type="EMBL" id="QXQB01000002">
    <property type="protein sequence ID" value="RJX40451.1"/>
    <property type="molecule type" value="Genomic_DNA"/>
</dbReference>
<comment type="caution">
    <text evidence="2">The sequence shown here is derived from an EMBL/GenBank/DDBJ whole genome shotgun (WGS) entry which is preliminary data.</text>
</comment>
<accession>A0A3A6PUL1</accession>
<dbReference type="Gene3D" id="3.30.420.40">
    <property type="match status" value="2"/>
</dbReference>
<sequence length="309" mass="32196">MRSALGIDLGGTNIKWGIAAEDGKVLLEGLVPTESERGPDELLNKLSAIAAQALEATASLGIGLDSVGIGTAGQVQRASGTVRGATATLPGWAGMPLGERVGRETGLPVVVDNDVNMIAMGEAWLGAGREWSDFLCVALGTGVGGCLISDSRVYGGREGYAGEFGHMVISIDGRECSCGNRGCWEAYASVTGLKRLAREQWEEGPWEEPEALFQSAREGGIQALSIVNQYCEYVAAGLTSLIHIYNPPAIVLGGAIVAGQGEFLLERIQTLLNRQVMPVYQQPVPVVLAAAQLGGHAGVIGAALAALKR</sequence>
<evidence type="ECO:0000313" key="2">
    <source>
        <dbReference type="EMBL" id="RJX40451.1"/>
    </source>
</evidence>
<keyword evidence="3" id="KW-1185">Reference proteome</keyword>
<dbReference type="CDD" id="cd24068">
    <property type="entry name" value="ASKHA_NBD_ROK_FnNanK-like"/>
    <property type="match status" value="1"/>
</dbReference>
<dbReference type="Proteomes" id="UP000267798">
    <property type="component" value="Unassembled WGS sequence"/>
</dbReference>
<name>A0A3A6PUL1_9BACL</name>
<dbReference type="PANTHER" id="PTHR18964">
    <property type="entry name" value="ROK (REPRESSOR, ORF, KINASE) FAMILY"/>
    <property type="match status" value="1"/>
</dbReference>
<protein>
    <submittedName>
        <fullName evidence="2">ROK family protein</fullName>
    </submittedName>
</protein>
<dbReference type="InterPro" id="IPR000600">
    <property type="entry name" value="ROK"/>
</dbReference>
<organism evidence="2 3">
    <name type="scientific">Paenibacillus pinisoli</name>
    <dbReference type="NCBI Taxonomy" id="1276110"/>
    <lineage>
        <taxon>Bacteria</taxon>
        <taxon>Bacillati</taxon>
        <taxon>Bacillota</taxon>
        <taxon>Bacilli</taxon>
        <taxon>Bacillales</taxon>
        <taxon>Paenibacillaceae</taxon>
        <taxon>Paenibacillus</taxon>
    </lineage>
</organism>
<gene>
    <name evidence="2" type="ORF">D3P09_13395</name>
</gene>
<dbReference type="InterPro" id="IPR043129">
    <property type="entry name" value="ATPase_NBD"/>
</dbReference>
<dbReference type="PANTHER" id="PTHR18964:SF149">
    <property type="entry name" value="BIFUNCTIONAL UDP-N-ACETYLGLUCOSAMINE 2-EPIMERASE_N-ACETYLMANNOSAMINE KINASE"/>
    <property type="match status" value="1"/>
</dbReference>
<dbReference type="OrthoDB" id="9795247at2"/>
<dbReference type="RefSeq" id="WP_120110556.1">
    <property type="nucleotide sequence ID" value="NZ_QXQB01000002.1"/>
</dbReference>